<evidence type="ECO:0000313" key="3">
    <source>
        <dbReference type="Proteomes" id="UP000001424"/>
    </source>
</evidence>
<dbReference type="HOGENOM" id="CLU_2895858_0_0_4"/>
<sequence length="62" mass="7039">MLSTACCPMLPAAQFVILYLNIYIILCKNQAQTLLNSPHMDEPRHGMRMQKPAGMTARDFRS</sequence>
<evidence type="ECO:0000256" key="1">
    <source>
        <dbReference type="SAM" id="MobiDB-lite"/>
    </source>
</evidence>
<dbReference type="STRING" id="243365.CV_2269"/>
<proteinExistence type="predicted"/>
<dbReference type="AlphaFoldDB" id="Q7NVS3"/>
<protein>
    <submittedName>
        <fullName evidence="2">Uncharacterized protein</fullName>
    </submittedName>
</protein>
<evidence type="ECO:0000313" key="2">
    <source>
        <dbReference type="EMBL" id="AAQ59941.1"/>
    </source>
</evidence>
<gene>
    <name evidence="2" type="ordered locus">CV_2269</name>
</gene>
<name>Q7NVS3_CHRVO</name>
<accession>Q7NVS3</accession>
<reference evidence="2 3" key="1">
    <citation type="journal article" date="2003" name="Proc. Natl. Acad. Sci. U.S.A.">
        <title>The complete genome sequence of Chromobacterium violaceum reveals remarkable and exploitable bacterial adaptability.</title>
        <authorList>
            <person name="Vasconcelos A.T.R."/>
            <person name="de Almeida D.F."/>
            <person name="Almeida F.C."/>
            <person name="de Almeida L.G.P."/>
            <person name="de Almeida R."/>
            <person name="Goncalves J.A.A."/>
            <person name="Andrade E.M."/>
            <person name="Antonio R.V."/>
            <person name="Araripe J."/>
            <person name="de Araujo M.F.F."/>
            <person name="Filho S.A."/>
            <person name="Azevedo V."/>
            <person name="Batista A.J."/>
            <person name="Bataus L.A.M."/>
            <person name="Batista J.S."/>
            <person name="Belo A."/>
            <person name="vander Berg C."/>
            <person name="Blamey J."/>
            <person name="Bogo M."/>
            <person name="Bonato S."/>
            <person name="Bordignon J."/>
            <person name="Brito C.A."/>
            <person name="Brocchi M."/>
            <person name="Burity H.A."/>
            <person name="Camargo A.A."/>
            <person name="Cardoso D.D.P."/>
            <person name="Carneiro N.P."/>
            <person name="Carraro D.M."/>
            <person name="Carvalho C.M.B."/>
            <person name="Cascardo J.C.M."/>
            <person name="Cavada B.S."/>
            <person name="Chueire L.M.O."/>
            <person name="Pasa T.B.C."/>
            <person name="Duran N."/>
            <person name="Fagundes N."/>
            <person name="Falcao C.L."/>
            <person name="Fantinatti F."/>
            <person name="Farias I.P."/>
            <person name="Felipe M.S.S."/>
            <person name="Ferrari L.P."/>
            <person name="Ferro J.A."/>
            <person name="Ferro M.I.T."/>
            <person name="Franco G.R."/>
            <person name="Freitas N.S.A."/>
            <person name="Furlan L.R."/>
            <person name="Gazzinelli R.T."/>
            <person name="Gomes E.A."/>
            <person name="Goncalves P.R."/>
            <person name="Grangeiro T.B."/>
            <person name="Grattapaglia D."/>
            <person name="Grisard E.C."/>
            <person name="Guimaraes C.T."/>
            <person name="Hanna E.S."/>
            <person name="Hungria M."/>
            <person name="Jardim S.N."/>
            <person name="Laurino J."/>
            <person name="Leoi L.C.T."/>
            <person name="Fassarella L."/>
            <person name="Lima A."/>
            <person name="Loureiro M.F."/>
            <person name="Lyra M.C.P."/>
            <person name="Macedo M."/>
            <person name="Madeira H.M.F."/>
            <person name="Manfio G.P."/>
            <person name="Maranhao A.Q."/>
            <person name="Martins W.S."/>
            <person name="di Mauro S.M.Z."/>
            <person name="de Medeiros S.R.B."/>
            <person name="Meissner R.D.V."/>
            <person name="Menck C.F.M."/>
            <person name="Moreira M.A.M."/>
            <person name="Nascimento F.F."/>
            <person name="Nicolas M.F."/>
            <person name="Oliveira J.G."/>
            <person name="Oliveira S.C."/>
            <person name="Paixao R.F.C."/>
            <person name="Parente J.A."/>
            <person name="Pedrosa F.O."/>
            <person name="Pena S.J.D."/>
            <person name="Perreira J.O."/>
            <person name="Perreira M."/>
            <person name="Pinto L.S.R.C."/>
            <person name="Pinto L.S."/>
            <person name="Porto J.I.R."/>
            <person name="Potrich D.P."/>
            <person name="Neto C.E.R."/>
            <person name="Reis A.M.M."/>
            <person name="Rigo L.U."/>
            <person name="Rondinelli E."/>
            <person name="dos Santos E.B.P."/>
            <person name="Santos F.R."/>
            <person name="Schneider M.P.C."/>
            <person name="Seuanez H.N."/>
            <person name="Silva A.M.R."/>
            <person name="da Silva A.L.C."/>
            <person name="Silva D.W."/>
            <person name="Silva R."/>
            <person name="Simoes I.C."/>
            <person name="Simon D."/>
            <person name="Soares C.M.A."/>
            <person name="Soares R.B.A."/>
            <person name="Souza E.M."/>
            <person name="Souza K.R.L."/>
            <person name="Souza R.C."/>
            <person name="Steffens M.B.R."/>
            <person name="Steindel M."/>
            <person name="Teixeira S.R."/>
            <person name="Urmenyi T."/>
            <person name="Vettore A."/>
            <person name="Wassem R."/>
            <person name="Zaha A."/>
            <person name="Simpson A.J.G."/>
        </authorList>
    </citation>
    <scope>NUCLEOTIDE SEQUENCE [LARGE SCALE GENOMIC DNA]</scope>
    <source>
        <strain evidence="3">ATCC 12472 / DSM 30191 / JCM 1249 / NBRC 12614 / NCIMB 9131 / NCTC 9757</strain>
    </source>
</reference>
<feature type="region of interest" description="Disordered" evidence="1">
    <location>
        <begin position="38"/>
        <end position="62"/>
    </location>
</feature>
<dbReference type="EMBL" id="AE016825">
    <property type="protein sequence ID" value="AAQ59941.1"/>
    <property type="molecule type" value="Genomic_DNA"/>
</dbReference>
<keyword evidence="3" id="KW-1185">Reference proteome</keyword>
<organism evidence="2 3">
    <name type="scientific">Chromobacterium violaceum (strain ATCC 12472 / DSM 30191 / JCM 1249 / CCUG 213 / NBRC 12614 / NCIMB 9131 / NCTC 9757 / MK)</name>
    <dbReference type="NCBI Taxonomy" id="243365"/>
    <lineage>
        <taxon>Bacteria</taxon>
        <taxon>Pseudomonadati</taxon>
        <taxon>Pseudomonadota</taxon>
        <taxon>Betaproteobacteria</taxon>
        <taxon>Neisseriales</taxon>
        <taxon>Chromobacteriaceae</taxon>
        <taxon>Chromobacterium</taxon>
    </lineage>
</organism>
<dbReference type="Proteomes" id="UP000001424">
    <property type="component" value="Chromosome"/>
</dbReference>
<dbReference type="KEGG" id="cvi:CV_2269"/>